<evidence type="ECO:0000313" key="1">
    <source>
        <dbReference type="EMBL" id="MFB2894501.1"/>
    </source>
</evidence>
<protein>
    <recommendedName>
        <fullName evidence="3">Pyridoxal 5'-phosphate synthase</fullName>
    </recommendedName>
</protein>
<evidence type="ECO:0008006" key="3">
    <source>
        <dbReference type="Google" id="ProtNLM"/>
    </source>
</evidence>
<organism evidence="1 2">
    <name type="scientific">Floridaenema flaviceps BLCC-F50</name>
    <dbReference type="NCBI Taxonomy" id="3153642"/>
    <lineage>
        <taxon>Bacteria</taxon>
        <taxon>Bacillati</taxon>
        <taxon>Cyanobacteriota</taxon>
        <taxon>Cyanophyceae</taxon>
        <taxon>Oscillatoriophycideae</taxon>
        <taxon>Aerosakkonematales</taxon>
        <taxon>Aerosakkonemataceae</taxon>
        <taxon>Floridanema</taxon>
        <taxon>Floridanema flaviceps</taxon>
    </lineage>
</organism>
<dbReference type="RefSeq" id="WP_413264149.1">
    <property type="nucleotide sequence ID" value="NZ_JBHFNR010000116.1"/>
</dbReference>
<reference evidence="1 2" key="1">
    <citation type="submission" date="2024-09" db="EMBL/GenBank/DDBJ databases">
        <title>Floridaenema gen nov. (Aerosakkonemataceae, Aerosakkonematales ord. nov., Cyanobacteria) from benthic tropical and subtropical fresh waters, with the description of four new species.</title>
        <authorList>
            <person name="Moretto J.A."/>
            <person name="Berthold D.E."/>
            <person name="Lefler F.W."/>
            <person name="Huang I.-S."/>
            <person name="Laughinghouse H. IV."/>
        </authorList>
    </citation>
    <scope>NUCLEOTIDE SEQUENCE [LARGE SCALE GENOMIC DNA]</scope>
    <source>
        <strain evidence="1 2">BLCC-F50</strain>
    </source>
</reference>
<dbReference type="EMBL" id="JBHFNR010000116">
    <property type="protein sequence ID" value="MFB2894501.1"/>
    <property type="molecule type" value="Genomic_DNA"/>
</dbReference>
<proteinExistence type="predicted"/>
<name>A0ABV4XS36_9CYAN</name>
<gene>
    <name evidence="1" type="ORF">ACE1CI_16450</name>
</gene>
<evidence type="ECO:0000313" key="2">
    <source>
        <dbReference type="Proteomes" id="UP001576784"/>
    </source>
</evidence>
<keyword evidence="2" id="KW-1185">Reference proteome</keyword>
<accession>A0ABV4XS36</accession>
<dbReference type="Proteomes" id="UP001576784">
    <property type="component" value="Unassembled WGS sequence"/>
</dbReference>
<comment type="caution">
    <text evidence="1">The sequence shown here is derived from an EMBL/GenBank/DDBJ whole genome shotgun (WGS) entry which is preliminary data.</text>
</comment>
<sequence>MLISDFSGTHKTLPRHIPAKEVHWFYSDYHQELPNYNRLLGKLEIATNLSGYCDL</sequence>